<dbReference type="InterPro" id="IPR001789">
    <property type="entry name" value="Sig_transdc_resp-reg_receiver"/>
</dbReference>
<evidence type="ECO:0000313" key="9">
    <source>
        <dbReference type="Proteomes" id="UP000199666"/>
    </source>
</evidence>
<feature type="domain" description="Response regulatory" evidence="7">
    <location>
        <begin position="8"/>
        <end position="126"/>
    </location>
</feature>
<dbReference type="OrthoDB" id="9797341at2"/>
<gene>
    <name evidence="8" type="ORF">SAMN04489864_11065</name>
</gene>
<dbReference type="RefSeq" id="WP_090996468.1">
    <property type="nucleotide sequence ID" value="NZ_FOPP01000010.1"/>
</dbReference>
<dbReference type="CDD" id="cd06170">
    <property type="entry name" value="LuxR_C_like"/>
    <property type="match status" value="1"/>
</dbReference>
<dbReference type="GO" id="GO:0003677">
    <property type="term" value="F:DNA binding"/>
    <property type="evidence" value="ECO:0007669"/>
    <property type="project" value="UniProtKB-KW"/>
</dbReference>
<evidence type="ECO:0000256" key="1">
    <source>
        <dbReference type="ARBA" id="ARBA00022553"/>
    </source>
</evidence>
<keyword evidence="2" id="KW-0805">Transcription regulation</keyword>
<dbReference type="SUPFAM" id="SSF46894">
    <property type="entry name" value="C-terminal effector domain of the bipartite response regulators"/>
    <property type="match status" value="1"/>
</dbReference>
<keyword evidence="4" id="KW-0804">Transcription</keyword>
<feature type="modified residue" description="4-aspartylphosphate" evidence="5">
    <location>
        <position position="61"/>
    </location>
</feature>
<dbReference type="InterPro" id="IPR039420">
    <property type="entry name" value="WalR-like"/>
</dbReference>
<dbReference type="InterPro" id="IPR036388">
    <property type="entry name" value="WH-like_DNA-bd_sf"/>
</dbReference>
<evidence type="ECO:0000259" key="7">
    <source>
        <dbReference type="PROSITE" id="PS50110"/>
    </source>
</evidence>
<evidence type="ECO:0000256" key="3">
    <source>
        <dbReference type="ARBA" id="ARBA00023125"/>
    </source>
</evidence>
<dbReference type="SMART" id="SM00421">
    <property type="entry name" value="HTH_LUXR"/>
    <property type="match status" value="1"/>
</dbReference>
<dbReference type="PANTHER" id="PTHR43214">
    <property type="entry name" value="TWO-COMPONENT RESPONSE REGULATOR"/>
    <property type="match status" value="1"/>
</dbReference>
<evidence type="ECO:0000256" key="5">
    <source>
        <dbReference type="PROSITE-ProRule" id="PRU00169"/>
    </source>
</evidence>
<evidence type="ECO:0000256" key="4">
    <source>
        <dbReference type="ARBA" id="ARBA00023163"/>
    </source>
</evidence>
<sequence length="216" mass="24363">MNLWNTIRIAYVEDQTGVRNSVCRFLNAQADTEVTYDTDSGKELLMHLQHVVPLPTICILDISMPEMDGLTLLKKIRNKWSKLPCLIYSMHQGELTIAKAIHLGANGYFSKRHSYEELYQAVKDIVSNGVAYSKDADSTMFEQVLNNEIEVPNLSDREMIFIKYAGSELSYSEIATAMQISDKTVETYRSRCFSKLNVASRVGLAIKGIELGIINI</sequence>
<accession>A0A1I2ZIZ4</accession>
<evidence type="ECO:0000256" key="2">
    <source>
        <dbReference type="ARBA" id="ARBA00023015"/>
    </source>
</evidence>
<proteinExistence type="predicted"/>
<dbReference type="GO" id="GO:0006355">
    <property type="term" value="P:regulation of DNA-templated transcription"/>
    <property type="evidence" value="ECO:0007669"/>
    <property type="project" value="InterPro"/>
</dbReference>
<keyword evidence="3 8" id="KW-0238">DNA-binding</keyword>
<dbReference type="EMBL" id="FOPP01000010">
    <property type="protein sequence ID" value="SFH37798.1"/>
    <property type="molecule type" value="Genomic_DNA"/>
</dbReference>
<dbReference type="Gene3D" id="3.40.50.2300">
    <property type="match status" value="1"/>
</dbReference>
<name>A0A1I2ZIZ4_9SPHI</name>
<evidence type="ECO:0000259" key="6">
    <source>
        <dbReference type="PROSITE" id="PS50043"/>
    </source>
</evidence>
<keyword evidence="9" id="KW-1185">Reference proteome</keyword>
<keyword evidence="1 5" id="KW-0597">Phosphoprotein</keyword>
<dbReference type="Gene3D" id="1.10.10.10">
    <property type="entry name" value="Winged helix-like DNA-binding domain superfamily/Winged helix DNA-binding domain"/>
    <property type="match status" value="1"/>
</dbReference>
<dbReference type="PROSITE" id="PS50043">
    <property type="entry name" value="HTH_LUXR_2"/>
    <property type="match status" value="1"/>
</dbReference>
<organism evidence="8 9">
    <name type="scientific">Pedobacter insulae</name>
    <dbReference type="NCBI Taxonomy" id="414048"/>
    <lineage>
        <taxon>Bacteria</taxon>
        <taxon>Pseudomonadati</taxon>
        <taxon>Bacteroidota</taxon>
        <taxon>Sphingobacteriia</taxon>
        <taxon>Sphingobacteriales</taxon>
        <taxon>Sphingobacteriaceae</taxon>
        <taxon>Pedobacter</taxon>
    </lineage>
</organism>
<dbReference type="STRING" id="414048.SAMN04489864_11065"/>
<dbReference type="CDD" id="cd17535">
    <property type="entry name" value="REC_NarL-like"/>
    <property type="match status" value="1"/>
</dbReference>
<dbReference type="InterPro" id="IPR011006">
    <property type="entry name" value="CheY-like_superfamily"/>
</dbReference>
<dbReference type="InterPro" id="IPR058245">
    <property type="entry name" value="NreC/VraR/RcsB-like_REC"/>
</dbReference>
<dbReference type="InterPro" id="IPR016032">
    <property type="entry name" value="Sig_transdc_resp-reg_C-effctor"/>
</dbReference>
<dbReference type="PANTHER" id="PTHR43214:SF41">
    <property type="entry name" value="NITRATE_NITRITE RESPONSE REGULATOR PROTEIN NARP"/>
    <property type="match status" value="1"/>
</dbReference>
<dbReference type="GO" id="GO:0000160">
    <property type="term" value="P:phosphorelay signal transduction system"/>
    <property type="evidence" value="ECO:0007669"/>
    <property type="project" value="InterPro"/>
</dbReference>
<dbReference type="InterPro" id="IPR000792">
    <property type="entry name" value="Tscrpt_reg_LuxR_C"/>
</dbReference>
<dbReference type="PROSITE" id="PS50110">
    <property type="entry name" value="RESPONSE_REGULATORY"/>
    <property type="match status" value="1"/>
</dbReference>
<dbReference type="SUPFAM" id="SSF52172">
    <property type="entry name" value="CheY-like"/>
    <property type="match status" value="1"/>
</dbReference>
<dbReference type="AlphaFoldDB" id="A0A1I2ZIZ4"/>
<evidence type="ECO:0000313" key="8">
    <source>
        <dbReference type="EMBL" id="SFH37798.1"/>
    </source>
</evidence>
<dbReference type="Pfam" id="PF00196">
    <property type="entry name" value="GerE"/>
    <property type="match status" value="1"/>
</dbReference>
<feature type="domain" description="HTH luxR-type" evidence="6">
    <location>
        <begin position="147"/>
        <end position="212"/>
    </location>
</feature>
<reference evidence="8 9" key="1">
    <citation type="submission" date="2016-10" db="EMBL/GenBank/DDBJ databases">
        <authorList>
            <person name="de Groot N.N."/>
        </authorList>
    </citation>
    <scope>NUCLEOTIDE SEQUENCE [LARGE SCALE GENOMIC DNA]</scope>
    <source>
        <strain evidence="8 9">DSM 18684</strain>
    </source>
</reference>
<dbReference type="Proteomes" id="UP000199666">
    <property type="component" value="Unassembled WGS sequence"/>
</dbReference>
<dbReference type="SMART" id="SM00448">
    <property type="entry name" value="REC"/>
    <property type="match status" value="1"/>
</dbReference>
<protein>
    <submittedName>
        <fullName evidence="8">DNA-binding response regulator, NarL/FixJ family, contains REC and HTH domains</fullName>
    </submittedName>
</protein>
<dbReference type="Pfam" id="PF00072">
    <property type="entry name" value="Response_reg"/>
    <property type="match status" value="1"/>
</dbReference>